<dbReference type="AlphaFoldDB" id="A0A445N063"/>
<name>A0A445N063_9BACT</name>
<comment type="similarity">
    <text evidence="1">Belongs to the MEMO1 family.</text>
</comment>
<evidence type="ECO:0000313" key="2">
    <source>
        <dbReference type="EMBL" id="SPD75107.1"/>
    </source>
</evidence>
<dbReference type="CDD" id="cd07361">
    <property type="entry name" value="MEMO_like"/>
    <property type="match status" value="1"/>
</dbReference>
<reference evidence="2" key="1">
    <citation type="submission" date="2018-01" db="EMBL/GenBank/DDBJ databases">
        <authorList>
            <person name="Regsiter A."/>
            <person name="William W."/>
        </authorList>
    </citation>
    <scope>NUCLEOTIDE SEQUENCE</scope>
    <source>
        <strain evidence="2">TRIP AH-1</strain>
    </source>
</reference>
<gene>
    <name evidence="2" type="ORF">PITCH_A420068</name>
</gene>
<dbReference type="EMBL" id="OJIN01000184">
    <property type="protein sequence ID" value="SPD75107.1"/>
    <property type="molecule type" value="Genomic_DNA"/>
</dbReference>
<dbReference type="InterPro" id="IPR002737">
    <property type="entry name" value="MEMO1_fam"/>
</dbReference>
<evidence type="ECO:0008006" key="3">
    <source>
        <dbReference type="Google" id="ProtNLM"/>
    </source>
</evidence>
<dbReference type="PANTHER" id="PTHR11060:SF0">
    <property type="entry name" value="PROTEIN MEMO1"/>
    <property type="match status" value="1"/>
</dbReference>
<protein>
    <recommendedName>
        <fullName evidence="3">AmmeMemoRadiSam system protein B</fullName>
    </recommendedName>
</protein>
<accession>A0A445N063</accession>
<dbReference type="Gene3D" id="3.40.830.10">
    <property type="entry name" value="LigB-like"/>
    <property type="match status" value="1"/>
</dbReference>
<dbReference type="Pfam" id="PF01875">
    <property type="entry name" value="Memo"/>
    <property type="match status" value="1"/>
</dbReference>
<proteinExistence type="inferred from homology"/>
<organism evidence="2">
    <name type="scientific">uncultured Desulfobacterium sp</name>
    <dbReference type="NCBI Taxonomy" id="201089"/>
    <lineage>
        <taxon>Bacteria</taxon>
        <taxon>Pseudomonadati</taxon>
        <taxon>Thermodesulfobacteriota</taxon>
        <taxon>Desulfobacteria</taxon>
        <taxon>Desulfobacterales</taxon>
        <taxon>Desulfobacteriaceae</taxon>
        <taxon>Desulfobacterium</taxon>
        <taxon>environmental samples</taxon>
    </lineage>
</organism>
<evidence type="ECO:0000256" key="1">
    <source>
        <dbReference type="ARBA" id="ARBA00006315"/>
    </source>
</evidence>
<sequence length="285" mass="30999">MGLRNADFAGSWYPGGKSDCRRTIEDYVKACLPCPGDIKESVGGIVPHAGWYYSGLIACNVIKCLDRVDKPDTCIIFGRHLHPGGNNYIMKEGGWDTPLGELKIDADLAKRLAGEFPFKAETADRYEHDNTIELQLPFIKYFFPDTRIVPVGLPPKAETLSIAARCAGIAKELGRSVIVLGSTDLTHYGYNYGFTPKGTGHDALDWVKNVNDRRVVDLMVKMDEKGVIEEALRNCNACCSGAAGAAIAAAKELGAVKGAKITYYTSHDIRPDSSFVGYVGIVFGK</sequence>
<dbReference type="PANTHER" id="PTHR11060">
    <property type="entry name" value="PROTEIN MEMO1"/>
    <property type="match status" value="1"/>
</dbReference>
<dbReference type="NCBIfam" id="TIGR04336">
    <property type="entry name" value="AmmeMemoSam_B"/>
    <property type="match status" value="1"/>
</dbReference>